<dbReference type="AlphaFoldDB" id="A0A078GUP4"/>
<dbReference type="CDD" id="cd03784">
    <property type="entry name" value="GT1_Gtf-like"/>
    <property type="match status" value="1"/>
</dbReference>
<dbReference type="PROSITE" id="PS00375">
    <property type="entry name" value="UDPGT"/>
    <property type="match status" value="1"/>
</dbReference>
<dbReference type="GO" id="GO:0035251">
    <property type="term" value="F:UDP-glucosyltransferase activity"/>
    <property type="evidence" value="ECO:0000318"/>
    <property type="project" value="GO_Central"/>
</dbReference>
<evidence type="ECO:0000256" key="4">
    <source>
        <dbReference type="RuleBase" id="RU362057"/>
    </source>
</evidence>
<dbReference type="InterPro" id="IPR002213">
    <property type="entry name" value="UDP_glucos_trans"/>
</dbReference>
<dbReference type="EMBL" id="HG994356">
    <property type="protein sequence ID" value="CAF2137811.1"/>
    <property type="molecule type" value="Genomic_DNA"/>
</dbReference>
<dbReference type="Proteomes" id="UP000028999">
    <property type="component" value="Unassembled WGS sequence"/>
</dbReference>
<dbReference type="OMA" id="GHMTPYV"/>
<gene>
    <name evidence="6" type="primary">BnaA02g09940D</name>
    <name evidence="5" type="ORF">DARMORV10_A02P10630.1</name>
    <name evidence="6" type="ORF">GSBRNA2T00041454001</name>
</gene>
<sequence length="451" mass="50654">MGREMGQKFHAFMFPWFAFGHMTPYVHLANKLAEKGHRVTFLLPKKANKQLEHLNLFPDSIVFHPITIPHVDGLPAGAETPSDIPVTLWRFLSTAMDLTRDQVEAAVRALRPDIILFDLAYWITEVAKEHGIKSMLYNVISATSIAHDLVPGGELGVPPPGYPSSTLLFRRHDAHALLSFAVYYKRFYYRVTTGLTDCDFISIRTCEEIEGKFCDYIGRQYQKKVLLTGPMLPEPDKSKPLEDKWNNWLSGFEPGSVVYCALGSQITLEKNQFQELCLGLELTGLPFFVAVTPPKGAKTIQEALPEGFEERVKGRGVVWGEWVQQPLILAHPSVGCFVSHCGFGSMWESLMSDCQIVLLPYLADQVLNTRLLTDELEVSVEVPREKTGWFSKENLSVAVTSVMDKDSEIGNLVRRNHSKLKEVVVSPGLLTGYTDNFVVTLENLLKETNLP</sequence>
<name>A0A078GUP4_BRANA</name>
<keyword evidence="2 3" id="KW-0808">Transferase</keyword>
<accession>A0A078GUP4</accession>
<keyword evidence="7" id="KW-1185">Reference proteome</keyword>
<dbReference type="PANTHER" id="PTHR48049">
    <property type="entry name" value="GLYCOSYLTRANSFERASE"/>
    <property type="match status" value="1"/>
</dbReference>
<dbReference type="PANTHER" id="PTHR48049:SF176">
    <property type="entry name" value="ANTHOCYANIDIN 3-O-GLUCOSIDE 2'''-O-XYLOSYLTRANSFERASE-RELATED"/>
    <property type="match status" value="1"/>
</dbReference>
<reference evidence="6 7" key="1">
    <citation type="journal article" date="2014" name="Science">
        <title>Plant genetics. Early allopolyploid evolution in the post-Neolithic Brassica napus oilseed genome.</title>
        <authorList>
            <person name="Chalhoub B."/>
            <person name="Denoeud F."/>
            <person name="Liu S."/>
            <person name="Parkin I.A."/>
            <person name="Tang H."/>
            <person name="Wang X."/>
            <person name="Chiquet J."/>
            <person name="Belcram H."/>
            <person name="Tong C."/>
            <person name="Samans B."/>
            <person name="Correa M."/>
            <person name="Da Silva C."/>
            <person name="Just J."/>
            <person name="Falentin C."/>
            <person name="Koh C.S."/>
            <person name="Le Clainche I."/>
            <person name="Bernard M."/>
            <person name="Bento P."/>
            <person name="Noel B."/>
            <person name="Labadie K."/>
            <person name="Alberti A."/>
            <person name="Charles M."/>
            <person name="Arnaud D."/>
            <person name="Guo H."/>
            <person name="Daviaud C."/>
            <person name="Alamery S."/>
            <person name="Jabbari K."/>
            <person name="Zhao M."/>
            <person name="Edger P.P."/>
            <person name="Chelaifa H."/>
            <person name="Tack D."/>
            <person name="Lassalle G."/>
            <person name="Mestiri I."/>
            <person name="Schnel N."/>
            <person name="Le Paslier M.C."/>
            <person name="Fan G."/>
            <person name="Renault V."/>
            <person name="Bayer P.E."/>
            <person name="Golicz A.A."/>
            <person name="Manoli S."/>
            <person name="Lee T.H."/>
            <person name="Thi V.H."/>
            <person name="Chalabi S."/>
            <person name="Hu Q."/>
            <person name="Fan C."/>
            <person name="Tollenaere R."/>
            <person name="Lu Y."/>
            <person name="Battail C."/>
            <person name="Shen J."/>
            <person name="Sidebottom C.H."/>
            <person name="Wang X."/>
            <person name="Canaguier A."/>
            <person name="Chauveau A."/>
            <person name="Berard A."/>
            <person name="Deniot G."/>
            <person name="Guan M."/>
            <person name="Liu Z."/>
            <person name="Sun F."/>
            <person name="Lim Y.P."/>
            <person name="Lyons E."/>
            <person name="Town C.D."/>
            <person name="Bancroft I."/>
            <person name="Wang X."/>
            <person name="Meng J."/>
            <person name="Ma J."/>
            <person name="Pires J.C."/>
            <person name="King G.J."/>
            <person name="Brunel D."/>
            <person name="Delourme R."/>
            <person name="Renard M."/>
            <person name="Aury J.M."/>
            <person name="Adams K.L."/>
            <person name="Batley J."/>
            <person name="Snowdon R.J."/>
            <person name="Tost J."/>
            <person name="Edwards D."/>
            <person name="Zhou Y."/>
            <person name="Hua W."/>
            <person name="Sharpe A.G."/>
            <person name="Paterson A.H."/>
            <person name="Guan C."/>
            <person name="Wincker P."/>
        </authorList>
    </citation>
    <scope>NUCLEOTIDE SEQUENCE [LARGE SCALE GENOMIC DNA]</scope>
    <source>
        <strain evidence="7">cv. Darmor-bzh</strain>
    </source>
</reference>
<proteinExistence type="inferred from homology"/>
<reference evidence="6" key="2">
    <citation type="submission" date="2014-06" db="EMBL/GenBank/DDBJ databases">
        <authorList>
            <person name="Genoscope - CEA"/>
        </authorList>
    </citation>
    <scope>NUCLEOTIDE SEQUENCE</scope>
</reference>
<evidence type="ECO:0000256" key="2">
    <source>
        <dbReference type="ARBA" id="ARBA00022679"/>
    </source>
</evidence>
<evidence type="ECO:0000313" key="6">
    <source>
        <dbReference type="EMBL" id="CDY28802.1"/>
    </source>
</evidence>
<dbReference type="InterPro" id="IPR035595">
    <property type="entry name" value="UDP_glycos_trans_CS"/>
</dbReference>
<dbReference type="FunFam" id="3.40.50.2000:FF:000037">
    <property type="entry name" value="Glycosyltransferase"/>
    <property type="match status" value="1"/>
</dbReference>
<dbReference type="EC" id="2.4.1.-" evidence="4"/>
<dbReference type="Gene3D" id="3.40.50.2000">
    <property type="entry name" value="Glycogen Phosphorylase B"/>
    <property type="match status" value="2"/>
</dbReference>
<dbReference type="InterPro" id="IPR050481">
    <property type="entry name" value="UDP-glycosyltransf_plant"/>
</dbReference>
<dbReference type="FunFam" id="3.40.50.2000:FF:000087">
    <property type="entry name" value="Glycosyltransferase"/>
    <property type="match status" value="1"/>
</dbReference>
<evidence type="ECO:0000256" key="3">
    <source>
        <dbReference type="RuleBase" id="RU003718"/>
    </source>
</evidence>
<dbReference type="EMBL" id="LK032226">
    <property type="protein sequence ID" value="CDY28802.1"/>
    <property type="molecule type" value="Genomic_DNA"/>
</dbReference>
<dbReference type="Pfam" id="PF00201">
    <property type="entry name" value="UDPGT"/>
    <property type="match status" value="1"/>
</dbReference>
<dbReference type="PaxDb" id="3708-A0A078GUP4"/>
<evidence type="ECO:0000313" key="5">
    <source>
        <dbReference type="EMBL" id="CAF2137811.1"/>
    </source>
</evidence>
<reference evidence="5" key="3">
    <citation type="submission" date="2021-01" db="EMBL/GenBank/DDBJ databases">
        <authorList>
            <consortium name="Genoscope - CEA"/>
            <person name="William W."/>
        </authorList>
    </citation>
    <scope>NUCLEOTIDE SEQUENCE</scope>
</reference>
<dbReference type="Proteomes" id="UP001295469">
    <property type="component" value="Chromosome A02"/>
</dbReference>
<evidence type="ECO:0000313" key="7">
    <source>
        <dbReference type="Proteomes" id="UP000028999"/>
    </source>
</evidence>
<dbReference type="SUPFAM" id="SSF53756">
    <property type="entry name" value="UDP-Glycosyltransferase/glycogen phosphorylase"/>
    <property type="match status" value="1"/>
</dbReference>
<protein>
    <recommendedName>
        <fullName evidence="4">Glycosyltransferase</fullName>
        <ecNumber evidence="4">2.4.1.-</ecNumber>
    </recommendedName>
</protein>
<evidence type="ECO:0000256" key="1">
    <source>
        <dbReference type="ARBA" id="ARBA00009995"/>
    </source>
</evidence>
<dbReference type="Gramene" id="CDY28802">
    <property type="protein sequence ID" value="CDY28802"/>
    <property type="gene ID" value="GSBRNA2T00041454001"/>
</dbReference>
<comment type="similarity">
    <text evidence="1 3">Belongs to the UDP-glycosyltransferase family.</text>
</comment>
<keyword evidence="3" id="KW-0328">Glycosyltransferase</keyword>
<organism evidence="6 7">
    <name type="scientific">Brassica napus</name>
    <name type="common">Rape</name>
    <dbReference type="NCBI Taxonomy" id="3708"/>
    <lineage>
        <taxon>Eukaryota</taxon>
        <taxon>Viridiplantae</taxon>
        <taxon>Streptophyta</taxon>
        <taxon>Embryophyta</taxon>
        <taxon>Tracheophyta</taxon>
        <taxon>Spermatophyta</taxon>
        <taxon>Magnoliopsida</taxon>
        <taxon>eudicotyledons</taxon>
        <taxon>Gunneridae</taxon>
        <taxon>Pentapetalae</taxon>
        <taxon>rosids</taxon>
        <taxon>malvids</taxon>
        <taxon>Brassicales</taxon>
        <taxon>Brassicaceae</taxon>
        <taxon>Brassiceae</taxon>
        <taxon>Brassica</taxon>
    </lineage>
</organism>